<feature type="region of interest" description="Disordered" evidence="1">
    <location>
        <begin position="91"/>
        <end position="115"/>
    </location>
</feature>
<name>A0A7K4BZ56_9ARCH</name>
<sequence>MAKKIKSKKKSTSVKSKKRSVVKNKRAAPSSYLGSIERLVRPKEKEVRVKTFIVERPVYISSDKKFPARGYDDVYDAKESRYNRGPREIEEDEFKEEYSEREVEGQTRGRRRGLRGRREVEEPIEEEYVDEGDEEFSDEDYSEDQDPIEELPEDVIRATPKGHFRSRGLFTNVWWKKALLWGAVWWLGIFAFTFLLQVLGLIIIDLSKDWLFLLIVIEVFSLVYQKYFSGKLKI</sequence>
<keyword evidence="2" id="KW-0812">Transmembrane</keyword>
<proteinExistence type="predicted"/>
<keyword evidence="2" id="KW-1133">Transmembrane helix</keyword>
<evidence type="ECO:0000256" key="2">
    <source>
        <dbReference type="SAM" id="Phobius"/>
    </source>
</evidence>
<gene>
    <name evidence="3" type="ORF">GX950_01700</name>
</gene>
<evidence type="ECO:0000256" key="1">
    <source>
        <dbReference type="SAM" id="MobiDB-lite"/>
    </source>
</evidence>
<feature type="compositionally biased region" description="Basic residues" evidence="1">
    <location>
        <begin position="1"/>
        <end position="26"/>
    </location>
</feature>
<feature type="transmembrane region" description="Helical" evidence="2">
    <location>
        <begin position="210"/>
        <end position="228"/>
    </location>
</feature>
<accession>A0A7K4BZ56</accession>
<evidence type="ECO:0000313" key="4">
    <source>
        <dbReference type="Proteomes" id="UP000526302"/>
    </source>
</evidence>
<keyword evidence="2" id="KW-0472">Membrane</keyword>
<feature type="region of interest" description="Disordered" evidence="1">
    <location>
        <begin position="1"/>
        <end position="28"/>
    </location>
</feature>
<dbReference type="EMBL" id="JAAZKV010000012">
    <property type="protein sequence ID" value="NMA44508.1"/>
    <property type="molecule type" value="Genomic_DNA"/>
</dbReference>
<dbReference type="Proteomes" id="UP000526302">
    <property type="component" value="Unassembled WGS sequence"/>
</dbReference>
<organism evidence="3 4">
    <name type="scientific">Candidatus Iainarchaeum sp</name>
    <dbReference type="NCBI Taxonomy" id="3101447"/>
    <lineage>
        <taxon>Archaea</taxon>
        <taxon>Candidatus Iainarchaeota</taxon>
        <taxon>Candidatus Iainarchaeia</taxon>
        <taxon>Candidatus Iainarchaeales</taxon>
        <taxon>Candidatus Iainarchaeaceae</taxon>
        <taxon>Candidatus Iainarchaeum</taxon>
    </lineage>
</organism>
<evidence type="ECO:0000313" key="3">
    <source>
        <dbReference type="EMBL" id="NMA44508.1"/>
    </source>
</evidence>
<feature type="compositionally biased region" description="Basic and acidic residues" evidence="1">
    <location>
        <begin position="96"/>
        <end position="107"/>
    </location>
</feature>
<protein>
    <submittedName>
        <fullName evidence="3">Uncharacterized protein</fullName>
    </submittedName>
</protein>
<feature type="transmembrane region" description="Helical" evidence="2">
    <location>
        <begin position="178"/>
        <end position="204"/>
    </location>
</feature>
<reference evidence="3 4" key="1">
    <citation type="journal article" date="2020" name="Biotechnol. Biofuels">
        <title>New insights from the biogas microbiome by comprehensive genome-resolved metagenomics of nearly 1600 species originating from multiple anaerobic digesters.</title>
        <authorList>
            <person name="Campanaro S."/>
            <person name="Treu L."/>
            <person name="Rodriguez-R L.M."/>
            <person name="Kovalovszki A."/>
            <person name="Ziels R.M."/>
            <person name="Maus I."/>
            <person name="Zhu X."/>
            <person name="Kougias P.G."/>
            <person name="Basile A."/>
            <person name="Luo G."/>
            <person name="Schluter A."/>
            <person name="Konstantinidis K.T."/>
            <person name="Angelidaki I."/>
        </authorList>
    </citation>
    <scope>NUCLEOTIDE SEQUENCE [LARGE SCALE GENOMIC DNA]</scope>
    <source>
        <strain evidence="3">AS22ysBPME_79</strain>
    </source>
</reference>
<dbReference type="AlphaFoldDB" id="A0A7K4BZ56"/>
<comment type="caution">
    <text evidence="3">The sequence shown here is derived from an EMBL/GenBank/DDBJ whole genome shotgun (WGS) entry which is preliminary data.</text>
</comment>